<dbReference type="Pfam" id="PF13041">
    <property type="entry name" value="PPR_2"/>
    <property type="match status" value="2"/>
</dbReference>
<dbReference type="Pfam" id="PF13812">
    <property type="entry name" value="PPR_3"/>
    <property type="match status" value="1"/>
</dbReference>
<evidence type="ECO:0000313" key="5">
    <source>
        <dbReference type="Proteomes" id="UP000187406"/>
    </source>
</evidence>
<dbReference type="Proteomes" id="UP000187406">
    <property type="component" value="Unassembled WGS sequence"/>
</dbReference>
<dbReference type="EMBL" id="BDDD01000328">
    <property type="protein sequence ID" value="GAV63939.1"/>
    <property type="molecule type" value="Genomic_DNA"/>
</dbReference>
<keyword evidence="2" id="KW-0677">Repeat</keyword>
<feature type="repeat" description="PPR" evidence="3">
    <location>
        <begin position="183"/>
        <end position="217"/>
    </location>
</feature>
<feature type="repeat" description="PPR" evidence="3">
    <location>
        <begin position="358"/>
        <end position="392"/>
    </location>
</feature>
<sequence length="886" mass="102133">MVSLKHANKTRALVSQILIFNNNINILSVTCLTNPRFYSITQAVQQIEDDNNNTTNTDIRAKDVVLSFKEWFKTRNDVIFDRIFDILRSQDEDDHGSRESSDLQLSQMGLRLTESLVLDVLAYGKNKDVLSCLKFFDWAGRQRHFHHTRATFHAIFKILSKAKLMSLTIDFLENYMKHSYVHRVRFYDTLVMGYAVSGKPDIALQLFGRMRFQGLDLYDFTYHVLLNALVEESCFDAVEVIAKQISMRGFENDVTRSILVKSMCKQGQLDEAEGYLRRLASDGMVLSEQMVSVLVGALCKSNRFEQVGRLLEHFRELGIVSMEHPYGVWLRELVRDGKLDVALEFLKSKKSLEGYVPDVSRYNVFLCRLLKENRLREACDLLMEMKEEEICPDTVTMNATLCFFCKVGMVEVALELYNSRLEFGLSPNGLVGKYLINTLCRKGGSDEAYHVLKTCIAQGFVPGRKTFSFLANTLCRERKLDKMKELVSVAVMHKFIPSGNTFDNFISALCRARKVEDGYLIYGELKRINKATQKNTYYSLIDGFTQSNRGDIAARLLIEMQEKGLTPTRNLFKAVIRCLCHMENAENQFDKLLQMQLSRHEPSCQIYNFFLYGAGHSKKPELARKVYEIMWRDGTEPNLSSDILMLQSYMKNEKFSEALNFFADLRSRRKIGRKLYNTMVVGLCKANRPDIAIEFLKEMRINGIFPSMECYEVLIQQLCLTGEYEIVINLINDLGKVGRHVTTFIGNVLLLHSLKTKELYETWIQLRDAHNETSTVSLLRQLIGVFAGCIGVNQHLDDWEEMIGRCFPLDLYTYNMLLRKLSISDINHACEFFNRICLKGFEPNRWTYDILVQGLSNHGRTAQAKRLVEEMFQKGLDPTQRTKLLI</sequence>
<accession>A0A1Q3B7N2</accession>
<dbReference type="AlphaFoldDB" id="A0A1Q3B7N2"/>
<feature type="repeat" description="PPR" evidence="3">
    <location>
        <begin position="393"/>
        <end position="427"/>
    </location>
</feature>
<dbReference type="NCBIfam" id="TIGR00756">
    <property type="entry name" value="PPR"/>
    <property type="match status" value="6"/>
</dbReference>
<dbReference type="PANTHER" id="PTHR47939">
    <property type="entry name" value="MEMBRANE-ASSOCIATED SALT-INDUCIBLE PROTEIN-LIKE"/>
    <property type="match status" value="1"/>
</dbReference>
<comment type="similarity">
    <text evidence="1">Belongs to the PPR family. P subfamily.</text>
</comment>
<proteinExistence type="inferred from homology"/>
<evidence type="ECO:0000256" key="2">
    <source>
        <dbReference type="ARBA" id="ARBA00022737"/>
    </source>
</evidence>
<reference evidence="5" key="1">
    <citation type="submission" date="2016-04" db="EMBL/GenBank/DDBJ databases">
        <title>Cephalotus genome sequencing.</title>
        <authorList>
            <person name="Fukushima K."/>
            <person name="Hasebe M."/>
            <person name="Fang X."/>
        </authorList>
    </citation>
    <scope>NUCLEOTIDE SEQUENCE [LARGE SCALE GENOMIC DNA]</scope>
    <source>
        <strain evidence="5">cv. St1</strain>
    </source>
</reference>
<evidence type="ECO:0000313" key="4">
    <source>
        <dbReference type="EMBL" id="GAV63939.1"/>
    </source>
</evidence>
<feature type="repeat" description="PPR" evidence="3">
    <location>
        <begin position="844"/>
        <end position="878"/>
    </location>
</feature>
<dbReference type="OrthoDB" id="185373at2759"/>
<comment type="caution">
    <text evidence="4">The sequence shown here is derived from an EMBL/GenBank/DDBJ whole genome shotgun (WGS) entry which is preliminary data.</text>
</comment>
<gene>
    <name evidence="4" type="ORF">CFOL_v3_07457</name>
</gene>
<organism evidence="4 5">
    <name type="scientific">Cephalotus follicularis</name>
    <name type="common">Albany pitcher plant</name>
    <dbReference type="NCBI Taxonomy" id="3775"/>
    <lineage>
        <taxon>Eukaryota</taxon>
        <taxon>Viridiplantae</taxon>
        <taxon>Streptophyta</taxon>
        <taxon>Embryophyta</taxon>
        <taxon>Tracheophyta</taxon>
        <taxon>Spermatophyta</taxon>
        <taxon>Magnoliopsida</taxon>
        <taxon>eudicotyledons</taxon>
        <taxon>Gunneridae</taxon>
        <taxon>Pentapetalae</taxon>
        <taxon>rosids</taxon>
        <taxon>fabids</taxon>
        <taxon>Oxalidales</taxon>
        <taxon>Cephalotaceae</taxon>
        <taxon>Cephalotus</taxon>
    </lineage>
</organism>
<dbReference type="InterPro" id="IPR002885">
    <property type="entry name" value="PPR_rpt"/>
</dbReference>
<keyword evidence="5" id="KW-1185">Reference proteome</keyword>
<dbReference type="Gene3D" id="1.25.40.10">
    <property type="entry name" value="Tetratricopeptide repeat domain"/>
    <property type="match status" value="6"/>
</dbReference>
<dbReference type="Pfam" id="PF12854">
    <property type="entry name" value="PPR_1"/>
    <property type="match status" value="1"/>
</dbReference>
<dbReference type="FunCoup" id="A0A1Q3B7N2">
    <property type="interactions" value="843"/>
</dbReference>
<dbReference type="InParanoid" id="A0A1Q3B7N2"/>
<name>A0A1Q3B7N2_CEPFO</name>
<feature type="repeat" description="PPR" evidence="3">
    <location>
        <begin position="533"/>
        <end position="567"/>
    </location>
</feature>
<dbReference type="InterPro" id="IPR011990">
    <property type="entry name" value="TPR-like_helical_dom_sf"/>
</dbReference>
<evidence type="ECO:0000256" key="3">
    <source>
        <dbReference type="PROSITE-ProRule" id="PRU00708"/>
    </source>
</evidence>
<protein>
    <submittedName>
        <fullName evidence="4">PPR domain-containing protein/PPR_1 domain-containing protein/PPR_2 domain-containing protein/PPR_3 domain-containing protein</fullName>
    </submittedName>
</protein>
<feature type="repeat" description="PPR" evidence="3">
    <location>
        <begin position="672"/>
        <end position="706"/>
    </location>
</feature>
<evidence type="ECO:0000256" key="1">
    <source>
        <dbReference type="ARBA" id="ARBA00007626"/>
    </source>
</evidence>
<dbReference type="PANTHER" id="PTHR47939:SF6">
    <property type="entry name" value="OS03G0168400 PROTEIN"/>
    <property type="match status" value="1"/>
</dbReference>
<dbReference type="InterPro" id="IPR050667">
    <property type="entry name" value="PPR-containing_protein"/>
</dbReference>
<feature type="repeat" description="PPR" evidence="3">
    <location>
        <begin position="252"/>
        <end position="286"/>
    </location>
</feature>
<dbReference type="PROSITE" id="PS51375">
    <property type="entry name" value="PPR"/>
    <property type="match status" value="7"/>
</dbReference>
<dbReference type="STRING" id="3775.A0A1Q3B7N2"/>
<dbReference type="Pfam" id="PF01535">
    <property type="entry name" value="PPR"/>
    <property type="match status" value="4"/>
</dbReference>